<dbReference type="AlphaFoldDB" id="A0A372INP0"/>
<dbReference type="Pfam" id="PF02687">
    <property type="entry name" value="FtsX"/>
    <property type="match status" value="1"/>
</dbReference>
<evidence type="ECO:0000313" key="10">
    <source>
        <dbReference type="EMBL" id="RFU16498.1"/>
    </source>
</evidence>
<dbReference type="Pfam" id="PF12704">
    <property type="entry name" value="MacB_PCD"/>
    <property type="match status" value="1"/>
</dbReference>
<feature type="domain" description="ABC3 transporter permease C-terminal" evidence="8">
    <location>
        <begin position="246"/>
        <end position="360"/>
    </location>
</feature>
<evidence type="ECO:0000259" key="9">
    <source>
        <dbReference type="Pfam" id="PF12704"/>
    </source>
</evidence>
<protein>
    <submittedName>
        <fullName evidence="10">ABC transporter permease</fullName>
    </submittedName>
</protein>
<gene>
    <name evidence="10" type="ORF">D0Y96_14115</name>
</gene>
<accession>A0A372INP0</accession>
<feature type="transmembrane region" description="Helical" evidence="7">
    <location>
        <begin position="20"/>
        <end position="38"/>
    </location>
</feature>
<feature type="transmembrane region" description="Helical" evidence="7">
    <location>
        <begin position="285"/>
        <end position="307"/>
    </location>
</feature>
<evidence type="ECO:0000256" key="7">
    <source>
        <dbReference type="SAM" id="Phobius"/>
    </source>
</evidence>
<evidence type="ECO:0000256" key="6">
    <source>
        <dbReference type="ARBA" id="ARBA00038076"/>
    </source>
</evidence>
<feature type="transmembrane region" description="Helical" evidence="7">
    <location>
        <begin position="327"/>
        <end position="350"/>
    </location>
</feature>
<dbReference type="RefSeq" id="WP_117300931.1">
    <property type="nucleotide sequence ID" value="NZ_QVQT02000004.1"/>
</dbReference>
<keyword evidence="3 7" id="KW-0812">Transmembrane</keyword>
<evidence type="ECO:0000256" key="4">
    <source>
        <dbReference type="ARBA" id="ARBA00022989"/>
    </source>
</evidence>
<evidence type="ECO:0000313" key="11">
    <source>
        <dbReference type="Proteomes" id="UP000264702"/>
    </source>
</evidence>
<keyword evidence="2" id="KW-1003">Cell membrane</keyword>
<keyword evidence="11" id="KW-1185">Reference proteome</keyword>
<evidence type="ECO:0000256" key="3">
    <source>
        <dbReference type="ARBA" id="ARBA00022692"/>
    </source>
</evidence>
<dbReference type="GO" id="GO:0022857">
    <property type="term" value="F:transmembrane transporter activity"/>
    <property type="evidence" value="ECO:0007669"/>
    <property type="project" value="TreeGrafter"/>
</dbReference>
<comment type="similarity">
    <text evidence="6">Belongs to the ABC-4 integral membrane protein family.</text>
</comment>
<proteinExistence type="inferred from homology"/>
<dbReference type="InterPro" id="IPR050250">
    <property type="entry name" value="Macrolide_Exporter_MacB"/>
</dbReference>
<dbReference type="PANTHER" id="PTHR30572">
    <property type="entry name" value="MEMBRANE COMPONENT OF TRANSPORTER-RELATED"/>
    <property type="match status" value="1"/>
</dbReference>
<organism evidence="10 11">
    <name type="scientific">Paracidobacterium acidisoli</name>
    <dbReference type="NCBI Taxonomy" id="2303751"/>
    <lineage>
        <taxon>Bacteria</taxon>
        <taxon>Pseudomonadati</taxon>
        <taxon>Acidobacteriota</taxon>
        <taxon>Terriglobia</taxon>
        <taxon>Terriglobales</taxon>
        <taxon>Acidobacteriaceae</taxon>
        <taxon>Paracidobacterium</taxon>
    </lineage>
</organism>
<comment type="subcellular location">
    <subcellularLocation>
        <location evidence="1">Cell membrane</location>
        <topology evidence="1">Multi-pass membrane protein</topology>
    </subcellularLocation>
</comment>
<feature type="transmembrane region" description="Helical" evidence="7">
    <location>
        <begin position="242"/>
        <end position="264"/>
    </location>
</feature>
<evidence type="ECO:0000256" key="2">
    <source>
        <dbReference type="ARBA" id="ARBA00022475"/>
    </source>
</evidence>
<keyword evidence="5 7" id="KW-0472">Membrane</keyword>
<sequence>MNKLILGNILHRPLRTAISVIAVAIEVAMILSIVAIMIGQVSGASSQTGGIGADMIVRPPNASFISSVGGAPVPAKIAEVLRKLSHVAVAAPVITNLSTAGAVQTIWGIDYESYNALKPFVFVSGTPFQGQGDVIVDDLFARSGKGHHIGEVIQVLNHPFRICGIVEHGKGGRLFLPIHALGTLLGTPDNASLFYIRSDNLKNQEAIRQEILSTAGLGQYEVQTMQEWMSLMTPEHLPGFNIALDVIISIAFIVGFLVIFQSMYTAVLERTREIGILKSMGASKAYVVNVVLREAAVVAIVGIILGIGVTQLIHLGMSYKFPTLPFIIGPAWFLRCIVIALIGSVLGALYPAWKASSKDPVDALAYE</sequence>
<evidence type="ECO:0000259" key="8">
    <source>
        <dbReference type="Pfam" id="PF02687"/>
    </source>
</evidence>
<dbReference type="EMBL" id="QVQT01000004">
    <property type="protein sequence ID" value="RFU16498.1"/>
    <property type="molecule type" value="Genomic_DNA"/>
</dbReference>
<comment type="caution">
    <text evidence="10">The sequence shown here is derived from an EMBL/GenBank/DDBJ whole genome shotgun (WGS) entry which is preliminary data.</text>
</comment>
<dbReference type="InterPro" id="IPR003838">
    <property type="entry name" value="ABC3_permease_C"/>
</dbReference>
<dbReference type="Proteomes" id="UP000264702">
    <property type="component" value="Unassembled WGS sequence"/>
</dbReference>
<evidence type="ECO:0000256" key="5">
    <source>
        <dbReference type="ARBA" id="ARBA00023136"/>
    </source>
</evidence>
<dbReference type="PANTHER" id="PTHR30572:SF4">
    <property type="entry name" value="ABC TRANSPORTER PERMEASE YTRF"/>
    <property type="match status" value="1"/>
</dbReference>
<reference evidence="10 11" key="1">
    <citation type="submission" date="2018-08" db="EMBL/GenBank/DDBJ databases">
        <title>Acidipila sp. 4G-K13, an acidobacterium isolated from forest soil.</title>
        <authorList>
            <person name="Gao Z.-H."/>
            <person name="Qiu L.-H."/>
        </authorList>
    </citation>
    <scope>NUCLEOTIDE SEQUENCE [LARGE SCALE GENOMIC DNA]</scope>
    <source>
        <strain evidence="10 11">4G-K13</strain>
    </source>
</reference>
<keyword evidence="4 7" id="KW-1133">Transmembrane helix</keyword>
<dbReference type="GO" id="GO:0005886">
    <property type="term" value="C:plasma membrane"/>
    <property type="evidence" value="ECO:0007669"/>
    <property type="project" value="UniProtKB-SubCell"/>
</dbReference>
<name>A0A372INP0_9BACT</name>
<dbReference type="InterPro" id="IPR025857">
    <property type="entry name" value="MacB_PCD"/>
</dbReference>
<evidence type="ECO:0000256" key="1">
    <source>
        <dbReference type="ARBA" id="ARBA00004651"/>
    </source>
</evidence>
<dbReference type="OrthoDB" id="9770036at2"/>
<feature type="domain" description="MacB-like periplasmic core" evidence="9">
    <location>
        <begin position="16"/>
        <end position="211"/>
    </location>
</feature>